<organism evidence="1">
    <name type="scientific">marine sediment metagenome</name>
    <dbReference type="NCBI Taxonomy" id="412755"/>
    <lineage>
        <taxon>unclassified sequences</taxon>
        <taxon>metagenomes</taxon>
        <taxon>ecological metagenomes</taxon>
    </lineage>
</organism>
<dbReference type="EMBL" id="LAZR01008623">
    <property type="protein sequence ID" value="KKM77572.1"/>
    <property type="molecule type" value="Genomic_DNA"/>
</dbReference>
<evidence type="ECO:0000313" key="1">
    <source>
        <dbReference type="EMBL" id="KKM77572.1"/>
    </source>
</evidence>
<accession>A0A0F9N7Z9</accession>
<sequence>METNNKTLQDWFSGLEVPTLWSAERRDVLDDLKDKFSLEYPNSNIKKENIIDETDKDIVVTVRWFDGYLESFRAKQVRQGEALLWMRLEDNKNRNIPLRNVRWFSMYPESHED</sequence>
<protein>
    <submittedName>
        <fullName evidence="1">Uncharacterized protein</fullName>
    </submittedName>
</protein>
<gene>
    <name evidence="1" type="ORF">LCGC14_1368710</name>
</gene>
<reference evidence="1" key="1">
    <citation type="journal article" date="2015" name="Nature">
        <title>Complex archaea that bridge the gap between prokaryotes and eukaryotes.</title>
        <authorList>
            <person name="Spang A."/>
            <person name="Saw J.H."/>
            <person name="Jorgensen S.L."/>
            <person name="Zaremba-Niedzwiedzka K."/>
            <person name="Martijn J."/>
            <person name="Lind A.E."/>
            <person name="van Eijk R."/>
            <person name="Schleper C."/>
            <person name="Guy L."/>
            <person name="Ettema T.J."/>
        </authorList>
    </citation>
    <scope>NUCLEOTIDE SEQUENCE</scope>
</reference>
<name>A0A0F9N7Z9_9ZZZZ</name>
<dbReference type="AlphaFoldDB" id="A0A0F9N7Z9"/>
<proteinExistence type="predicted"/>
<comment type="caution">
    <text evidence="1">The sequence shown here is derived from an EMBL/GenBank/DDBJ whole genome shotgun (WGS) entry which is preliminary data.</text>
</comment>